<keyword evidence="4" id="KW-1185">Reference proteome</keyword>
<comment type="caution">
    <text evidence="3">The sequence shown here is derived from an EMBL/GenBank/DDBJ whole genome shotgun (WGS) entry which is preliminary data.</text>
</comment>
<dbReference type="NCBIfam" id="TIGR04183">
    <property type="entry name" value="Por_Secre_tail"/>
    <property type="match status" value="1"/>
</dbReference>
<dbReference type="InterPro" id="IPR026444">
    <property type="entry name" value="Secre_tail"/>
</dbReference>
<proteinExistence type="predicted"/>
<evidence type="ECO:0000256" key="1">
    <source>
        <dbReference type="SAM" id="SignalP"/>
    </source>
</evidence>
<dbReference type="Proteomes" id="UP001319180">
    <property type="component" value="Unassembled WGS sequence"/>
</dbReference>
<sequence length="160" mass="17513">MKAPPKESVTMLFIMLALPLLAQKNEIMSTAGDSFATEAGYLSFTLGEVAIETLPASPQKLTQGFHQPVLFVRRVTGAAATNELVKVFPNPVGAVLYMESRPREAAGQYTVLDVRGITVRQGTVKQRTEVSFDDLPPGTYTLQVKTTSTRMQSFKIVKHP</sequence>
<evidence type="ECO:0000259" key="2">
    <source>
        <dbReference type="Pfam" id="PF18962"/>
    </source>
</evidence>
<feature type="signal peptide" evidence="1">
    <location>
        <begin position="1"/>
        <end position="22"/>
    </location>
</feature>
<feature type="domain" description="Secretion system C-terminal sorting" evidence="2">
    <location>
        <begin position="87"/>
        <end position="152"/>
    </location>
</feature>
<evidence type="ECO:0000313" key="3">
    <source>
        <dbReference type="EMBL" id="MBT1686019.1"/>
    </source>
</evidence>
<name>A0AAP2D632_9BACT</name>
<protein>
    <submittedName>
        <fullName evidence="3">T9SS type A sorting domain-containing protein</fullName>
    </submittedName>
</protein>
<dbReference type="AlphaFoldDB" id="A0AAP2D632"/>
<accession>A0AAP2D632</accession>
<reference evidence="3 4" key="1">
    <citation type="submission" date="2021-05" db="EMBL/GenBank/DDBJ databases">
        <title>A Polyphasic approach of four new species of the genus Ohtaekwangia: Ohtaekwangia histidinii sp. nov., Ohtaekwangia cretensis sp. nov., Ohtaekwangia indiensis sp. nov., Ohtaekwangia reichenbachii sp. nov. from diverse environment.</title>
        <authorList>
            <person name="Octaviana S."/>
        </authorList>
    </citation>
    <scope>NUCLEOTIDE SEQUENCE [LARGE SCALE GENOMIC DNA]</scope>
    <source>
        <strain evidence="3 4">PWU37</strain>
    </source>
</reference>
<feature type="chain" id="PRO_5042909138" evidence="1">
    <location>
        <begin position="23"/>
        <end position="160"/>
    </location>
</feature>
<evidence type="ECO:0000313" key="4">
    <source>
        <dbReference type="Proteomes" id="UP001319180"/>
    </source>
</evidence>
<dbReference type="RefSeq" id="WP_254089267.1">
    <property type="nucleotide sequence ID" value="NZ_JAHESC010000005.1"/>
</dbReference>
<dbReference type="EMBL" id="JAHESC010000005">
    <property type="protein sequence ID" value="MBT1686019.1"/>
    <property type="molecule type" value="Genomic_DNA"/>
</dbReference>
<gene>
    <name evidence="3" type="ORF">KK078_05600</name>
</gene>
<dbReference type="Pfam" id="PF18962">
    <property type="entry name" value="Por_Secre_tail"/>
    <property type="match status" value="1"/>
</dbReference>
<keyword evidence="1" id="KW-0732">Signal</keyword>
<organism evidence="3 4">
    <name type="scientific">Dawidia soli</name>
    <dbReference type="NCBI Taxonomy" id="2782352"/>
    <lineage>
        <taxon>Bacteria</taxon>
        <taxon>Pseudomonadati</taxon>
        <taxon>Bacteroidota</taxon>
        <taxon>Cytophagia</taxon>
        <taxon>Cytophagales</taxon>
        <taxon>Chryseotaleaceae</taxon>
        <taxon>Dawidia</taxon>
    </lineage>
</organism>